<keyword evidence="1" id="KW-0732">Signal</keyword>
<protein>
    <recommendedName>
        <fullName evidence="4">Lipoprotein</fullName>
    </recommendedName>
</protein>
<feature type="chain" id="PRO_5003303897" description="Lipoprotein" evidence="1">
    <location>
        <begin position="20"/>
        <end position="310"/>
    </location>
</feature>
<dbReference type="Proteomes" id="UP000018439">
    <property type="component" value="Chromosome"/>
</dbReference>
<gene>
    <name evidence="2" type="ORF">Bcop_1444</name>
</gene>
<reference evidence="2 3" key="1">
    <citation type="journal article" date="2011" name="Stand. Genomic Sci.">
        <title>Non-contiguous finished genome sequence of Bacteroides coprosuis type strain (PC139).</title>
        <authorList>
            <person name="Land M."/>
            <person name="Held B."/>
            <person name="Gronow S."/>
            <person name="Abt B."/>
            <person name="Lucas S."/>
            <person name="Del Rio T.G."/>
            <person name="Nolan M."/>
            <person name="Tice H."/>
            <person name="Cheng J.F."/>
            <person name="Pitluck S."/>
            <person name="Liolios K."/>
            <person name="Pagani I."/>
            <person name="Ivanova N."/>
            <person name="Mavromatis K."/>
            <person name="Mikhailova N."/>
            <person name="Pati A."/>
            <person name="Tapia R."/>
            <person name="Han C."/>
            <person name="Goodwin L."/>
            <person name="Chen A."/>
            <person name="Palaniappan K."/>
            <person name="Hauser L."/>
            <person name="Brambilla E.M."/>
            <person name="Rohde M."/>
            <person name="Goker M."/>
            <person name="Detter J.C."/>
            <person name="Woyke T."/>
            <person name="Bristow J."/>
            <person name="Eisen J.A."/>
            <person name="Markowitz V."/>
            <person name="Hugenholtz P."/>
            <person name="Kyrpides N.C."/>
            <person name="Klenk H.P."/>
            <person name="Lapidus A."/>
        </authorList>
    </citation>
    <scope>NUCLEOTIDE SEQUENCE</scope>
    <source>
        <strain evidence="2 3">DSM 18011</strain>
    </source>
</reference>
<sequence>MKKRNVLLAVFAMMFIAGCGGGAKKKAASELDLKVNDAVESFKYLDQISDNLIEARVWEFQNKGQINKFVSFVEKKKVVDPAKLAVLPEVATLADFHTLAKPKILTEDDYSKLMSAMDTYYANQKAYSAKAIELSKYIVQSEYKKDGFKKGKTLVDELNTEIQNYKNQGIDTWNLLQGLQNMSADSMSDSPLSPAYKAVTLDVSSYKMVIDLVINYVDKEGELKGAIDAFNVLLQNSTAHRIVGEEALTKAGKKQLYDKVYVEIHRGLRALKDIIVALQEEGKDPSTIDSKPIEEAFVAIHTAYKNFINS</sequence>
<evidence type="ECO:0000256" key="1">
    <source>
        <dbReference type="SAM" id="SignalP"/>
    </source>
</evidence>
<accession>F3ZPQ2</accession>
<dbReference type="EMBL" id="CM001167">
    <property type="protein sequence ID" value="EGJ71639.1"/>
    <property type="molecule type" value="Genomic_DNA"/>
</dbReference>
<dbReference type="HOGENOM" id="CLU_896171_0_0_10"/>
<dbReference type="AlphaFoldDB" id="F3ZPQ2"/>
<evidence type="ECO:0000313" key="2">
    <source>
        <dbReference type="EMBL" id="EGJ71639.1"/>
    </source>
</evidence>
<organism evidence="2 3">
    <name type="scientific">Bacteroides coprosuis DSM 18011</name>
    <dbReference type="NCBI Taxonomy" id="679937"/>
    <lineage>
        <taxon>Bacteria</taxon>
        <taxon>Pseudomonadati</taxon>
        <taxon>Bacteroidota</taxon>
        <taxon>Bacteroidia</taxon>
        <taxon>Bacteroidales</taxon>
        <taxon>Bacteroidaceae</taxon>
        <taxon>Bacteroides</taxon>
    </lineage>
</organism>
<dbReference type="PROSITE" id="PS51257">
    <property type="entry name" value="PROKAR_LIPOPROTEIN"/>
    <property type="match status" value="1"/>
</dbReference>
<evidence type="ECO:0008006" key="4">
    <source>
        <dbReference type="Google" id="ProtNLM"/>
    </source>
</evidence>
<proteinExistence type="predicted"/>
<keyword evidence="3" id="KW-1185">Reference proteome</keyword>
<dbReference type="Gene3D" id="1.20.120.930">
    <property type="entry name" value="Uncharacterised protein PF12889, N-terminal DUF3829"/>
    <property type="match status" value="1"/>
</dbReference>
<name>F3ZPQ2_9BACE</name>
<feature type="signal peptide" evidence="1">
    <location>
        <begin position="1"/>
        <end position="19"/>
    </location>
</feature>
<evidence type="ECO:0000313" key="3">
    <source>
        <dbReference type="Proteomes" id="UP000018439"/>
    </source>
</evidence>